<comment type="pathway">
    <text evidence="3">Protein modification; protein ubiquitination.</text>
</comment>
<dbReference type="InterPro" id="IPR057992">
    <property type="entry name" value="TPR_SYVN1_N"/>
</dbReference>
<dbReference type="GO" id="GO:0005789">
    <property type="term" value="C:endoplasmic reticulum membrane"/>
    <property type="evidence" value="ECO:0007669"/>
    <property type="project" value="UniProtKB-SubCell"/>
</dbReference>
<dbReference type="CDD" id="cd16479">
    <property type="entry name" value="RING-H2_synoviolin"/>
    <property type="match status" value="1"/>
</dbReference>
<evidence type="ECO:0000256" key="8">
    <source>
        <dbReference type="ARBA" id="ARBA00022723"/>
    </source>
</evidence>
<dbReference type="PROSITE" id="PS50089">
    <property type="entry name" value="ZF_RING_2"/>
    <property type="match status" value="1"/>
</dbReference>
<evidence type="ECO:0000256" key="1">
    <source>
        <dbReference type="ARBA" id="ARBA00000900"/>
    </source>
</evidence>
<dbReference type="VEuPathDB" id="FungiDB:PGUG_05567"/>
<proteinExistence type="inferred from homology"/>
<dbReference type="RefSeq" id="XP_001482547.2">
    <property type="nucleotide sequence ID" value="XM_001482497.1"/>
</dbReference>
<dbReference type="EC" id="2.3.2.27" evidence="5"/>
<dbReference type="FunCoup" id="A5DQL6">
    <property type="interactions" value="230"/>
</dbReference>
<dbReference type="InterPro" id="IPR058051">
    <property type="entry name" value="Znf_RING_synoviolin"/>
</dbReference>
<evidence type="ECO:0000256" key="11">
    <source>
        <dbReference type="ARBA" id="ARBA00022824"/>
    </source>
</evidence>
<evidence type="ECO:0000256" key="14">
    <source>
        <dbReference type="ARBA" id="ARBA00023136"/>
    </source>
</evidence>
<evidence type="ECO:0000256" key="12">
    <source>
        <dbReference type="ARBA" id="ARBA00022833"/>
    </source>
</evidence>
<dbReference type="OMA" id="SDNLCII"/>
<dbReference type="Pfam" id="PF12678">
    <property type="entry name" value="zf-rbx1"/>
    <property type="match status" value="1"/>
</dbReference>
<dbReference type="GO" id="GO:0008270">
    <property type="term" value="F:zinc ion binding"/>
    <property type="evidence" value="ECO:0007669"/>
    <property type="project" value="UniProtKB-KW"/>
</dbReference>
<dbReference type="STRING" id="294746.A5DQL6"/>
<name>A5DQL6_PICGU</name>
<dbReference type="InParanoid" id="A5DQL6"/>
<dbReference type="PANTHER" id="PTHR22763">
    <property type="entry name" value="RING ZINC FINGER PROTEIN"/>
    <property type="match status" value="1"/>
</dbReference>
<sequence length="536" mass="60710">MTLTSGAKYFIGYSALSVALLAWSIASSLEVSHNYFSFIVKITDGFKLGILINFIFFSFIITARALQLLLFGELRIIEIEHIVESVPMFTVNLLFNLVTNDHNLLNCVLLGFIVMSKLLHVILTDRLDFVHMKVVNTLAEERYTSSDVLRRYISSLYTWLIAFFIVADFVFAKFLVYDAFKGINSVTCLLFGFQFALLGVEALTFFSKLLLNIYELAVYNDANEDDDEFDVDADDTISEVDSGSRVWEKKGYYNKAIDIFSSSLKAVSYLAFIYLLTFHSGLSLPISMLQGTYSSIKKTYVEITSLFAFIESARRLDSQLATATTEDLSATDNLCIICREDMYSVEAYRETRGRPLPARKYPKKLDCGHILHMGCLKDWLERSENCPLCRRKVFAGNPTSITDTNATNAQPEQPIPQHPIAHPEEVLDRRLEEYTELARQQNLAREQAASSSNRQEGQASGIQEAGDNSDQLQTIKLPDNAIIPPNWTILPIHRMSEMQYGVDFSTRHRGTLSIRPSVGGRELDILRPRRSESENE</sequence>
<evidence type="ECO:0000313" key="19">
    <source>
        <dbReference type="EMBL" id="EDK41469.2"/>
    </source>
</evidence>
<dbReference type="AlphaFoldDB" id="A5DQL6"/>
<keyword evidence="12" id="KW-0862">Zinc</keyword>
<keyword evidence="10" id="KW-0833">Ubl conjugation pathway</keyword>
<dbReference type="SUPFAM" id="SSF57850">
    <property type="entry name" value="RING/U-box"/>
    <property type="match status" value="1"/>
</dbReference>
<dbReference type="SMART" id="SM00184">
    <property type="entry name" value="RING"/>
    <property type="match status" value="1"/>
</dbReference>
<keyword evidence="7 17" id="KW-0812">Transmembrane</keyword>
<evidence type="ECO:0000259" key="18">
    <source>
        <dbReference type="PROSITE" id="PS50089"/>
    </source>
</evidence>
<gene>
    <name evidence="19" type="ORF">PGUG_05567</name>
</gene>
<keyword evidence="13 17" id="KW-1133">Transmembrane helix</keyword>
<evidence type="ECO:0000256" key="5">
    <source>
        <dbReference type="ARBA" id="ARBA00012483"/>
    </source>
</evidence>
<evidence type="ECO:0000313" key="20">
    <source>
        <dbReference type="Proteomes" id="UP000001997"/>
    </source>
</evidence>
<dbReference type="GO" id="GO:0043161">
    <property type="term" value="P:proteasome-mediated ubiquitin-dependent protein catabolic process"/>
    <property type="evidence" value="ECO:0007669"/>
    <property type="project" value="TreeGrafter"/>
</dbReference>
<evidence type="ECO:0000256" key="13">
    <source>
        <dbReference type="ARBA" id="ARBA00022989"/>
    </source>
</evidence>
<dbReference type="Gene3D" id="3.30.40.10">
    <property type="entry name" value="Zinc/RING finger domain, C3HC4 (zinc finger)"/>
    <property type="match status" value="1"/>
</dbReference>
<evidence type="ECO:0000256" key="15">
    <source>
        <dbReference type="PROSITE-ProRule" id="PRU00175"/>
    </source>
</evidence>
<protein>
    <recommendedName>
        <fullName evidence="5">RING-type E3 ubiquitin transferase</fullName>
        <ecNumber evidence="5">2.3.2.27</ecNumber>
    </recommendedName>
</protein>
<dbReference type="HOGENOM" id="CLU_497911_0_0_1"/>
<organism evidence="19 20">
    <name type="scientific">Meyerozyma guilliermondii (strain ATCC 6260 / CBS 566 / DSM 6381 / JCM 1539 / NBRC 10279 / NRRL Y-324)</name>
    <name type="common">Yeast</name>
    <name type="synonym">Candida guilliermondii</name>
    <dbReference type="NCBI Taxonomy" id="294746"/>
    <lineage>
        <taxon>Eukaryota</taxon>
        <taxon>Fungi</taxon>
        <taxon>Dikarya</taxon>
        <taxon>Ascomycota</taxon>
        <taxon>Saccharomycotina</taxon>
        <taxon>Pichiomycetes</taxon>
        <taxon>Debaryomycetaceae</taxon>
        <taxon>Meyerozyma</taxon>
    </lineage>
</organism>
<comment type="subcellular location">
    <subcellularLocation>
        <location evidence="2">Endoplasmic reticulum membrane</location>
        <topology evidence="2">Multi-pass membrane protein</topology>
    </subcellularLocation>
</comment>
<feature type="transmembrane region" description="Helical" evidence="17">
    <location>
        <begin position="7"/>
        <end position="26"/>
    </location>
</feature>
<comment type="similarity">
    <text evidence="4">Belongs to the HRD1 family.</text>
</comment>
<feature type="transmembrane region" description="Helical" evidence="17">
    <location>
        <begin position="156"/>
        <end position="176"/>
    </location>
</feature>
<keyword evidence="14 17" id="KW-0472">Membrane</keyword>
<evidence type="ECO:0000256" key="3">
    <source>
        <dbReference type="ARBA" id="ARBA00004906"/>
    </source>
</evidence>
<dbReference type="GO" id="GO:0061630">
    <property type="term" value="F:ubiquitin protein ligase activity"/>
    <property type="evidence" value="ECO:0007669"/>
    <property type="project" value="UniProtKB-EC"/>
</dbReference>
<evidence type="ECO:0000256" key="9">
    <source>
        <dbReference type="ARBA" id="ARBA00022771"/>
    </source>
</evidence>
<dbReference type="KEGG" id="pgu:PGUG_05567"/>
<dbReference type="Pfam" id="PF25563">
    <property type="entry name" value="TPR_SYVN1_N"/>
    <property type="match status" value="1"/>
</dbReference>
<feature type="region of interest" description="Disordered" evidence="16">
    <location>
        <begin position="441"/>
        <end position="467"/>
    </location>
</feature>
<dbReference type="InterPro" id="IPR024766">
    <property type="entry name" value="Znf_RING_H2"/>
</dbReference>
<feature type="transmembrane region" description="Helical" evidence="17">
    <location>
        <begin position="46"/>
        <end position="66"/>
    </location>
</feature>
<evidence type="ECO:0000256" key="2">
    <source>
        <dbReference type="ARBA" id="ARBA00004477"/>
    </source>
</evidence>
<reference evidence="19 20" key="1">
    <citation type="journal article" date="2009" name="Nature">
        <title>Evolution of pathogenicity and sexual reproduction in eight Candida genomes.</title>
        <authorList>
            <person name="Butler G."/>
            <person name="Rasmussen M.D."/>
            <person name="Lin M.F."/>
            <person name="Santos M.A."/>
            <person name="Sakthikumar S."/>
            <person name="Munro C.A."/>
            <person name="Rheinbay E."/>
            <person name="Grabherr M."/>
            <person name="Forche A."/>
            <person name="Reedy J.L."/>
            <person name="Agrafioti I."/>
            <person name="Arnaud M.B."/>
            <person name="Bates S."/>
            <person name="Brown A.J."/>
            <person name="Brunke S."/>
            <person name="Costanzo M.C."/>
            <person name="Fitzpatrick D.A."/>
            <person name="de Groot P.W."/>
            <person name="Harris D."/>
            <person name="Hoyer L.L."/>
            <person name="Hube B."/>
            <person name="Klis F.M."/>
            <person name="Kodira C."/>
            <person name="Lennard N."/>
            <person name="Logue M.E."/>
            <person name="Martin R."/>
            <person name="Neiman A.M."/>
            <person name="Nikolaou E."/>
            <person name="Quail M.A."/>
            <person name="Quinn J."/>
            <person name="Santos M.C."/>
            <person name="Schmitzberger F.F."/>
            <person name="Sherlock G."/>
            <person name="Shah P."/>
            <person name="Silverstein K.A."/>
            <person name="Skrzypek M.S."/>
            <person name="Soll D."/>
            <person name="Staggs R."/>
            <person name="Stansfield I."/>
            <person name="Stumpf M.P."/>
            <person name="Sudbery P.E."/>
            <person name="Srikantha T."/>
            <person name="Zeng Q."/>
            <person name="Berman J."/>
            <person name="Berriman M."/>
            <person name="Heitman J."/>
            <person name="Gow N.A."/>
            <person name="Lorenz M.C."/>
            <person name="Birren B.W."/>
            <person name="Kellis M."/>
            <person name="Cuomo C.A."/>
        </authorList>
    </citation>
    <scope>NUCLEOTIDE SEQUENCE [LARGE SCALE GENOMIC DNA]</scope>
    <source>
        <strain evidence="20">ATCC 6260 / CBS 566 / DSM 6381 / JCM 1539 / NBRC 10279 / NRRL Y-324</strain>
    </source>
</reference>
<evidence type="ECO:0000256" key="4">
    <source>
        <dbReference type="ARBA" id="ARBA00010089"/>
    </source>
</evidence>
<evidence type="ECO:0000256" key="6">
    <source>
        <dbReference type="ARBA" id="ARBA00022679"/>
    </source>
</evidence>
<dbReference type="eggNOG" id="KOG0802">
    <property type="taxonomic scope" value="Eukaryota"/>
</dbReference>
<dbReference type="InterPro" id="IPR013083">
    <property type="entry name" value="Znf_RING/FYVE/PHD"/>
</dbReference>
<dbReference type="OrthoDB" id="7759664at2759"/>
<evidence type="ECO:0000256" key="7">
    <source>
        <dbReference type="ARBA" id="ARBA00022692"/>
    </source>
</evidence>
<dbReference type="PANTHER" id="PTHR22763:SF184">
    <property type="entry name" value="E3 UBIQUITIN-PROTEIN LIGASE SYNOVIOLIN"/>
    <property type="match status" value="1"/>
</dbReference>
<keyword evidence="6" id="KW-0808">Transferase</keyword>
<evidence type="ECO:0000256" key="16">
    <source>
        <dbReference type="SAM" id="MobiDB-lite"/>
    </source>
</evidence>
<comment type="catalytic activity">
    <reaction evidence="1">
        <text>S-ubiquitinyl-[E2 ubiquitin-conjugating enzyme]-L-cysteine + [acceptor protein]-L-lysine = [E2 ubiquitin-conjugating enzyme]-L-cysteine + N(6)-ubiquitinyl-[acceptor protein]-L-lysine.</text>
        <dbReference type="EC" id="2.3.2.27"/>
    </reaction>
</comment>
<evidence type="ECO:0000256" key="17">
    <source>
        <dbReference type="SAM" id="Phobius"/>
    </source>
</evidence>
<feature type="compositionally biased region" description="Polar residues" evidence="16">
    <location>
        <begin position="400"/>
        <end position="411"/>
    </location>
</feature>
<keyword evidence="11" id="KW-0256">Endoplasmic reticulum</keyword>
<dbReference type="GO" id="GO:0016567">
    <property type="term" value="P:protein ubiquitination"/>
    <property type="evidence" value="ECO:0007669"/>
    <property type="project" value="UniProtKB-UniPathway"/>
</dbReference>
<dbReference type="EMBL" id="CH408161">
    <property type="protein sequence ID" value="EDK41469.2"/>
    <property type="molecule type" value="Genomic_DNA"/>
</dbReference>
<keyword evidence="20" id="KW-1185">Reference proteome</keyword>
<dbReference type="UniPathway" id="UPA00143"/>
<feature type="region of interest" description="Disordered" evidence="16">
    <location>
        <begin position="400"/>
        <end position="419"/>
    </location>
</feature>
<dbReference type="InterPro" id="IPR001841">
    <property type="entry name" value="Znf_RING"/>
</dbReference>
<keyword evidence="8" id="KW-0479">Metal-binding</keyword>
<accession>A5DQL6</accession>
<keyword evidence="9 15" id="KW-0863">Zinc-finger</keyword>
<feature type="transmembrane region" description="Helical" evidence="17">
    <location>
        <begin position="188"/>
        <end position="206"/>
    </location>
</feature>
<dbReference type="GeneID" id="5124506"/>
<feature type="transmembrane region" description="Helical" evidence="17">
    <location>
        <begin position="104"/>
        <end position="123"/>
    </location>
</feature>
<dbReference type="InterPro" id="IPR050731">
    <property type="entry name" value="HRD1_E3_ubiq-ligases"/>
</dbReference>
<dbReference type="GO" id="GO:0036503">
    <property type="term" value="P:ERAD pathway"/>
    <property type="evidence" value="ECO:0007669"/>
    <property type="project" value="TreeGrafter"/>
</dbReference>
<dbReference type="Proteomes" id="UP000001997">
    <property type="component" value="Unassembled WGS sequence"/>
</dbReference>
<evidence type="ECO:0000256" key="10">
    <source>
        <dbReference type="ARBA" id="ARBA00022786"/>
    </source>
</evidence>
<feature type="domain" description="RING-type" evidence="18">
    <location>
        <begin position="335"/>
        <end position="390"/>
    </location>
</feature>